<dbReference type="InParanoid" id="A0A7N5KLM1"/>
<accession>A0A7N5KLM1</accession>
<evidence type="ECO:0000256" key="4">
    <source>
        <dbReference type="ARBA" id="ARBA00004514"/>
    </source>
</evidence>
<dbReference type="InterPro" id="IPR024253">
    <property type="entry name" value="Phosducin_thioredoxin-like_dom"/>
</dbReference>
<dbReference type="GO" id="GO:0008277">
    <property type="term" value="P:regulation of G protein-coupled receptor signaling pathway"/>
    <property type="evidence" value="ECO:0007669"/>
    <property type="project" value="InterPro"/>
</dbReference>
<dbReference type="GO" id="GO:0001917">
    <property type="term" value="C:photoreceptor inner segment"/>
    <property type="evidence" value="ECO:0007669"/>
    <property type="project" value="UniProtKB-SubCell"/>
</dbReference>
<evidence type="ECO:0000256" key="5">
    <source>
        <dbReference type="ARBA" id="ARBA00022490"/>
    </source>
</evidence>
<dbReference type="Pfam" id="PF02114">
    <property type="entry name" value="Phosducin"/>
    <property type="match status" value="1"/>
</dbReference>
<dbReference type="GO" id="GO:0007601">
    <property type="term" value="P:visual perception"/>
    <property type="evidence" value="ECO:0007669"/>
    <property type="project" value="UniProtKB-KW"/>
</dbReference>
<dbReference type="AlphaFoldDB" id="A0A7N5KLM1"/>
<dbReference type="PANTHER" id="PTHR46052:SF3">
    <property type="entry name" value="PHOSDUCIN"/>
    <property type="match status" value="1"/>
</dbReference>
<evidence type="ECO:0000259" key="14">
    <source>
        <dbReference type="Pfam" id="PF02114"/>
    </source>
</evidence>
<keyword evidence="5" id="KW-0963">Cytoplasm</keyword>
<evidence type="ECO:0000256" key="12">
    <source>
        <dbReference type="ARBA" id="ARBA00040013"/>
    </source>
</evidence>
<reference evidence="15 16" key="1">
    <citation type="journal article" date="2010" name="Nature">
        <title>The sequence and de novo assembly of the giant panda genome.</title>
        <authorList>
            <person name="Li R."/>
            <person name="Fan W."/>
            <person name="Tian G."/>
            <person name="Zhu H."/>
            <person name="He L."/>
            <person name="Cai J."/>
            <person name="Huang Q."/>
            <person name="Cai Q."/>
            <person name="Li B."/>
            <person name="Bai Y."/>
            <person name="Zhang Z."/>
            <person name="Zhang Y."/>
            <person name="Wang W."/>
            <person name="Li J."/>
            <person name="Wei F."/>
            <person name="Li H."/>
            <person name="Jian M."/>
            <person name="Li J."/>
            <person name="Zhang Z."/>
            <person name="Nielsen R."/>
            <person name="Li D."/>
            <person name="Gu W."/>
            <person name="Yang Z."/>
            <person name="Xuan Z."/>
            <person name="Ryder O.A."/>
            <person name="Leung F.C."/>
            <person name="Zhou Y."/>
            <person name="Cao J."/>
            <person name="Sun X."/>
            <person name="Fu Y."/>
            <person name="Fang X."/>
            <person name="Guo X."/>
            <person name="Wang B."/>
            <person name="Hou R."/>
            <person name="Shen F."/>
            <person name="Mu B."/>
            <person name="Ni P."/>
            <person name="Lin R."/>
            <person name="Qian W."/>
            <person name="Wang G."/>
            <person name="Yu C."/>
            <person name="Nie W."/>
            <person name="Wang J."/>
            <person name="Wu Z."/>
            <person name="Liang H."/>
            <person name="Min J."/>
            <person name="Wu Q."/>
            <person name="Cheng S."/>
            <person name="Ruan J."/>
            <person name="Wang M."/>
            <person name="Shi Z."/>
            <person name="Wen M."/>
            <person name="Liu B."/>
            <person name="Ren X."/>
            <person name="Zheng H."/>
            <person name="Dong D."/>
            <person name="Cook K."/>
            <person name="Shan G."/>
            <person name="Zhang H."/>
            <person name="Kosiol C."/>
            <person name="Xie X."/>
            <person name="Lu Z."/>
            <person name="Zheng H."/>
            <person name="Li Y."/>
            <person name="Steiner C.C."/>
            <person name="Lam T.T."/>
            <person name="Lin S."/>
            <person name="Zhang Q."/>
            <person name="Li G."/>
            <person name="Tian J."/>
            <person name="Gong T."/>
            <person name="Liu H."/>
            <person name="Zhang D."/>
            <person name="Fang L."/>
            <person name="Ye C."/>
            <person name="Zhang J."/>
            <person name="Hu W."/>
            <person name="Xu A."/>
            <person name="Ren Y."/>
            <person name="Zhang G."/>
            <person name="Bruford M.W."/>
            <person name="Li Q."/>
            <person name="Ma L."/>
            <person name="Guo Y."/>
            <person name="An N."/>
            <person name="Hu Y."/>
            <person name="Zheng Y."/>
            <person name="Shi Y."/>
            <person name="Li Z."/>
            <person name="Liu Q."/>
            <person name="Chen Y."/>
            <person name="Zhao J."/>
            <person name="Qu N."/>
            <person name="Zhao S."/>
            <person name="Tian F."/>
            <person name="Wang X."/>
            <person name="Wang H."/>
            <person name="Xu L."/>
            <person name="Liu X."/>
            <person name="Vinar T."/>
            <person name="Wang Y."/>
            <person name="Lam T.W."/>
            <person name="Yiu S.M."/>
            <person name="Liu S."/>
            <person name="Zhang H."/>
            <person name="Li D."/>
            <person name="Huang Y."/>
            <person name="Wang X."/>
            <person name="Yang G."/>
            <person name="Jiang Z."/>
            <person name="Wang J."/>
            <person name="Qin N."/>
            <person name="Li L."/>
            <person name="Li J."/>
            <person name="Bolund L."/>
            <person name="Kristiansen K."/>
            <person name="Wong G.K."/>
            <person name="Olson M."/>
            <person name="Zhang X."/>
            <person name="Li S."/>
            <person name="Yang H."/>
            <person name="Wang J."/>
            <person name="Wang J."/>
        </authorList>
    </citation>
    <scope>NUCLEOTIDE SEQUENCE [LARGE SCALE GENOMIC DNA]</scope>
</reference>
<comment type="subcellular location">
    <subcellularLocation>
        <location evidence="3">Cell projection</location>
        <location evidence="3">Cilium</location>
        <location evidence="3">Photoreceptor outer segment</location>
    </subcellularLocation>
    <subcellularLocation>
        <location evidence="4">Cytoplasm</location>
        <location evidence="4">Cytosol</location>
    </subcellularLocation>
    <subcellularLocation>
        <location evidence="1">Nucleus</location>
    </subcellularLocation>
    <subcellularLocation>
        <location evidence="2">Photoreceptor inner segment</location>
    </subcellularLocation>
</comment>
<feature type="compositionally biased region" description="Basic and acidic residues" evidence="13">
    <location>
        <begin position="63"/>
        <end position="74"/>
    </location>
</feature>
<dbReference type="PRINTS" id="PR00677">
    <property type="entry name" value="PHOSDUCIN"/>
</dbReference>
<proteinExistence type="predicted"/>
<dbReference type="InterPro" id="IPR001200">
    <property type="entry name" value="Phosducin"/>
</dbReference>
<reference evidence="15" key="3">
    <citation type="submission" date="2025-09" db="UniProtKB">
        <authorList>
            <consortium name="Ensembl"/>
        </authorList>
    </citation>
    <scope>IDENTIFICATION</scope>
</reference>
<evidence type="ECO:0000256" key="13">
    <source>
        <dbReference type="SAM" id="MobiDB-lite"/>
    </source>
</evidence>
<dbReference type="Gene3D" id="1.10.168.10">
    <property type="entry name" value="Phosducin, domain 2"/>
    <property type="match status" value="1"/>
</dbReference>
<evidence type="ECO:0000256" key="3">
    <source>
        <dbReference type="ARBA" id="ARBA00004504"/>
    </source>
</evidence>
<dbReference type="GO" id="GO:0005829">
    <property type="term" value="C:cytosol"/>
    <property type="evidence" value="ECO:0007669"/>
    <property type="project" value="UniProtKB-SubCell"/>
</dbReference>
<evidence type="ECO:0000256" key="2">
    <source>
        <dbReference type="ARBA" id="ARBA00004437"/>
    </source>
</evidence>
<feature type="domain" description="Phosducin" evidence="14">
    <location>
        <begin position="6"/>
        <end position="83"/>
    </location>
</feature>
<evidence type="ECO:0000256" key="6">
    <source>
        <dbReference type="ARBA" id="ARBA00022553"/>
    </source>
</evidence>
<keyword evidence="16" id="KW-1185">Reference proteome</keyword>
<evidence type="ECO:0000256" key="9">
    <source>
        <dbReference type="ARBA" id="ARBA00023242"/>
    </source>
</evidence>
<name>A0A7N5KLM1_AILME</name>
<organism evidence="15 16">
    <name type="scientific">Ailuropoda melanoleuca</name>
    <name type="common">Giant panda</name>
    <dbReference type="NCBI Taxonomy" id="9646"/>
    <lineage>
        <taxon>Eukaryota</taxon>
        <taxon>Metazoa</taxon>
        <taxon>Chordata</taxon>
        <taxon>Craniata</taxon>
        <taxon>Vertebrata</taxon>
        <taxon>Euteleostomi</taxon>
        <taxon>Mammalia</taxon>
        <taxon>Eutheria</taxon>
        <taxon>Laurasiatheria</taxon>
        <taxon>Carnivora</taxon>
        <taxon>Caniformia</taxon>
        <taxon>Ursidae</taxon>
        <taxon>Ailuropoda</taxon>
    </lineage>
</organism>
<evidence type="ECO:0000256" key="10">
    <source>
        <dbReference type="ARBA" id="ARBA00023273"/>
    </source>
</evidence>
<keyword evidence="10" id="KW-0966">Cell projection</keyword>
<keyword evidence="7" id="KW-0716">Sensory transduction</keyword>
<dbReference type="PANTHER" id="PTHR46052">
    <property type="entry name" value="PHOSDUCIN-LIKE PROTEIN"/>
    <property type="match status" value="1"/>
</dbReference>
<sequence>MEQQKNISLEEEFKTPEATHTGPKGVINDWRKFKLESQDQDNLPPSKKEILIRQMSSPHRSHGRDDKNTRERVSHKMSVQEYEHTI</sequence>
<protein>
    <recommendedName>
        <fullName evidence="12">Phosducin</fullName>
    </recommendedName>
</protein>
<dbReference type="Proteomes" id="UP000008912">
    <property type="component" value="Unassembled WGS sequence"/>
</dbReference>
<evidence type="ECO:0000256" key="7">
    <source>
        <dbReference type="ARBA" id="ARBA00022606"/>
    </source>
</evidence>
<dbReference type="InterPro" id="IPR023196">
    <property type="entry name" value="Phosducin_N_dom_sf"/>
</dbReference>
<keyword evidence="9" id="KW-0539">Nucleus</keyword>
<dbReference type="GO" id="GO:0005634">
    <property type="term" value="C:nucleus"/>
    <property type="evidence" value="ECO:0007669"/>
    <property type="project" value="UniProtKB-SubCell"/>
</dbReference>
<evidence type="ECO:0000313" key="15">
    <source>
        <dbReference type="Ensembl" id="ENSAMEP00000041658.1"/>
    </source>
</evidence>
<dbReference type="Ensembl" id="ENSAMET00000025717.1">
    <property type="protein sequence ID" value="ENSAMEP00000041658.1"/>
    <property type="gene ID" value="ENSAMEG00000029281.1"/>
</dbReference>
<evidence type="ECO:0000256" key="8">
    <source>
        <dbReference type="ARBA" id="ARBA00023069"/>
    </source>
</evidence>
<feature type="region of interest" description="Disordered" evidence="13">
    <location>
        <begin position="1"/>
        <end position="86"/>
    </location>
</feature>
<dbReference type="GO" id="GO:0001750">
    <property type="term" value="C:photoreceptor outer segment"/>
    <property type="evidence" value="ECO:0007669"/>
    <property type="project" value="UniProtKB-SubCell"/>
</dbReference>
<keyword evidence="6" id="KW-0597">Phosphoprotein</keyword>
<evidence type="ECO:0000313" key="16">
    <source>
        <dbReference type="Proteomes" id="UP000008912"/>
    </source>
</evidence>
<keyword evidence="8" id="KW-0969">Cilium</keyword>
<dbReference type="InterPro" id="IPR051499">
    <property type="entry name" value="Phosducin-like_reg"/>
</dbReference>
<reference evidence="15" key="2">
    <citation type="submission" date="2025-08" db="UniProtKB">
        <authorList>
            <consortium name="Ensembl"/>
        </authorList>
    </citation>
    <scope>IDENTIFICATION</scope>
</reference>
<keyword evidence="11" id="KW-0844">Vision</keyword>
<evidence type="ECO:0000256" key="11">
    <source>
        <dbReference type="ARBA" id="ARBA00023305"/>
    </source>
</evidence>
<dbReference type="GeneTree" id="ENSGT00940000156236"/>
<evidence type="ECO:0000256" key="1">
    <source>
        <dbReference type="ARBA" id="ARBA00004123"/>
    </source>
</evidence>